<evidence type="ECO:0000313" key="3">
    <source>
        <dbReference type="Proteomes" id="UP000186559"/>
    </source>
</evidence>
<dbReference type="PANTHER" id="PTHR43459:SF1">
    <property type="entry name" value="EG:BACN32G11.4 PROTEIN"/>
    <property type="match status" value="1"/>
</dbReference>
<dbReference type="InterPro" id="IPR001753">
    <property type="entry name" value="Enoyl-CoA_hydra/iso"/>
</dbReference>
<dbReference type="PANTHER" id="PTHR43459">
    <property type="entry name" value="ENOYL-COA HYDRATASE"/>
    <property type="match status" value="1"/>
</dbReference>
<dbReference type="Pfam" id="PF00378">
    <property type="entry name" value="ECH_1"/>
    <property type="match status" value="1"/>
</dbReference>
<dbReference type="CDD" id="cd06558">
    <property type="entry name" value="crotonase-like"/>
    <property type="match status" value="1"/>
</dbReference>
<sequence>MAPERDEAQEAGPMDYETIRFETAGGVALITLSRPDVMNALDTQMRAEITHAMQVAGREARAVVMTGEGRAFCSGQDLGNRETAANLDVERILRDEYEPMLRAIVECPVPTIAAVNGAAAGAGANLALAHDVVIATESAFFMQAFSRIGLIPDAGGTWALPRQMGLAKAMGAALFADRISARQADDWGMIWEAVPDAEFEAVWKARADYLAQGPTEAFARIKTALRSAFENDLSDQLGVEARLQGECGKTRDFKEGVVAFLEKRPAHFEGR</sequence>
<dbReference type="InterPro" id="IPR014748">
    <property type="entry name" value="Enoyl-CoA_hydra_C"/>
</dbReference>
<dbReference type="GO" id="GO:0016853">
    <property type="term" value="F:isomerase activity"/>
    <property type="evidence" value="ECO:0007669"/>
    <property type="project" value="UniProtKB-KW"/>
</dbReference>
<dbReference type="AlphaFoldDB" id="A0A1U7DAG0"/>
<dbReference type="InterPro" id="IPR029045">
    <property type="entry name" value="ClpP/crotonase-like_dom_sf"/>
</dbReference>
<reference evidence="2 3" key="1">
    <citation type="submission" date="2016-03" db="EMBL/GenBank/DDBJ databases">
        <title>Deep-sea bacteria in the southern Pacific.</title>
        <authorList>
            <person name="Tang K."/>
        </authorList>
    </citation>
    <scope>NUCLEOTIDE SEQUENCE [LARGE SCALE GENOMIC DNA]</scope>
    <source>
        <strain evidence="2 3">JLT2016</strain>
    </source>
</reference>
<dbReference type="Proteomes" id="UP000186559">
    <property type="component" value="Chromosome"/>
</dbReference>
<evidence type="ECO:0000313" key="2">
    <source>
        <dbReference type="EMBL" id="APX25050.1"/>
    </source>
</evidence>
<keyword evidence="3" id="KW-1185">Reference proteome</keyword>
<dbReference type="EMBL" id="CP014796">
    <property type="protein sequence ID" value="APX25050.1"/>
    <property type="molecule type" value="Genomic_DNA"/>
</dbReference>
<dbReference type="SUPFAM" id="SSF52096">
    <property type="entry name" value="ClpP/crotonase"/>
    <property type="match status" value="1"/>
</dbReference>
<keyword evidence="2" id="KW-0413">Isomerase</keyword>
<accession>A0A1U7DAG0</accession>
<dbReference type="KEGG" id="tpro:Ga0080559_TMP4254"/>
<name>A0A1U7DAG0_9RHOB</name>
<dbReference type="Gene3D" id="1.10.12.10">
    <property type="entry name" value="Lyase 2-enoyl-coa Hydratase, Chain A, domain 2"/>
    <property type="match status" value="1"/>
</dbReference>
<gene>
    <name evidence="2" type="ORF">Ga0080559_TMP4254</name>
</gene>
<comment type="similarity">
    <text evidence="1">Belongs to the enoyl-CoA hydratase/isomerase family.</text>
</comment>
<dbReference type="STRING" id="1229727.Ga0080559_TMP4254"/>
<proteinExistence type="inferred from homology"/>
<dbReference type="EC" id="5.3.3.18" evidence="2"/>
<protein>
    <submittedName>
        <fullName evidence="2">2-(1,2-epoxy-1,2-dihydrophenyl)acetyl-CoA isomerase</fullName>
        <ecNumber evidence="2">5.3.3.18</ecNumber>
    </submittedName>
</protein>
<organism evidence="2 3">
    <name type="scientific">Salipiger profundus</name>
    <dbReference type="NCBI Taxonomy" id="1229727"/>
    <lineage>
        <taxon>Bacteria</taxon>
        <taxon>Pseudomonadati</taxon>
        <taxon>Pseudomonadota</taxon>
        <taxon>Alphaproteobacteria</taxon>
        <taxon>Rhodobacterales</taxon>
        <taxon>Roseobacteraceae</taxon>
        <taxon>Salipiger</taxon>
    </lineage>
</organism>
<dbReference type="Gene3D" id="3.90.226.10">
    <property type="entry name" value="2-enoyl-CoA Hydratase, Chain A, domain 1"/>
    <property type="match status" value="1"/>
</dbReference>
<evidence type="ECO:0000256" key="1">
    <source>
        <dbReference type="ARBA" id="ARBA00005254"/>
    </source>
</evidence>